<protein>
    <submittedName>
        <fullName evidence="1">Uncharacterized protein</fullName>
    </submittedName>
</protein>
<proteinExistence type="predicted"/>
<name>A0A9D4AVD6_9SAUR</name>
<keyword evidence="2" id="KW-1185">Reference proteome</keyword>
<gene>
    <name evidence="1" type="ORF">KIL84_000905</name>
</gene>
<organism evidence="1 2">
    <name type="scientific">Mauremys mutica</name>
    <name type="common">yellowpond turtle</name>
    <dbReference type="NCBI Taxonomy" id="74926"/>
    <lineage>
        <taxon>Eukaryota</taxon>
        <taxon>Metazoa</taxon>
        <taxon>Chordata</taxon>
        <taxon>Craniata</taxon>
        <taxon>Vertebrata</taxon>
        <taxon>Euteleostomi</taxon>
        <taxon>Archelosauria</taxon>
        <taxon>Testudinata</taxon>
        <taxon>Testudines</taxon>
        <taxon>Cryptodira</taxon>
        <taxon>Durocryptodira</taxon>
        <taxon>Testudinoidea</taxon>
        <taxon>Geoemydidae</taxon>
        <taxon>Geoemydinae</taxon>
        <taxon>Mauremys</taxon>
    </lineage>
</organism>
<sequence>MLPWPKTVWKKGDAEAAPGGYIKPKCPVAAHVAVRVAGNAGLQACMQPCYATLGQYRLLETTASPPCCTPAALLLEVISAARTVAPRIRALLSPLSPLVNSSLCTPCQKAIHQKRYTCLLL</sequence>
<evidence type="ECO:0000313" key="1">
    <source>
        <dbReference type="EMBL" id="KAH1169920.1"/>
    </source>
</evidence>
<dbReference type="Proteomes" id="UP000827986">
    <property type="component" value="Unassembled WGS sequence"/>
</dbReference>
<dbReference type="EMBL" id="JAHDVG010000484">
    <property type="protein sequence ID" value="KAH1169920.1"/>
    <property type="molecule type" value="Genomic_DNA"/>
</dbReference>
<comment type="caution">
    <text evidence="1">The sequence shown here is derived from an EMBL/GenBank/DDBJ whole genome shotgun (WGS) entry which is preliminary data.</text>
</comment>
<evidence type="ECO:0000313" key="2">
    <source>
        <dbReference type="Proteomes" id="UP000827986"/>
    </source>
</evidence>
<dbReference type="AlphaFoldDB" id="A0A9D4AVD6"/>
<reference evidence="1" key="1">
    <citation type="submission" date="2021-09" db="EMBL/GenBank/DDBJ databases">
        <title>The genome of Mauremys mutica provides insights into the evolution of semi-aquatic lifestyle.</title>
        <authorList>
            <person name="Gong S."/>
            <person name="Gao Y."/>
        </authorList>
    </citation>
    <scope>NUCLEOTIDE SEQUENCE</scope>
    <source>
        <strain evidence="1">MM-2020</strain>
        <tissue evidence="1">Muscle</tissue>
    </source>
</reference>
<accession>A0A9D4AVD6</accession>